<organism evidence="2 3">
    <name type="scientific">Marinicrinis lubricantis</name>
    <dbReference type="NCBI Taxonomy" id="2086470"/>
    <lineage>
        <taxon>Bacteria</taxon>
        <taxon>Bacillati</taxon>
        <taxon>Bacillota</taxon>
        <taxon>Bacilli</taxon>
        <taxon>Bacillales</taxon>
        <taxon>Paenibacillaceae</taxon>
    </lineage>
</organism>
<dbReference type="CDD" id="cd06971">
    <property type="entry name" value="PgpA"/>
    <property type="match status" value="1"/>
</dbReference>
<dbReference type="SUPFAM" id="SSF101307">
    <property type="entry name" value="YutG-like"/>
    <property type="match status" value="1"/>
</dbReference>
<evidence type="ECO:0000313" key="3">
    <source>
        <dbReference type="Proteomes" id="UP001596250"/>
    </source>
</evidence>
<evidence type="ECO:0000313" key="2">
    <source>
        <dbReference type="EMBL" id="MFC5988016.1"/>
    </source>
</evidence>
<dbReference type="PIRSF" id="PIRSF019587">
    <property type="entry name" value="PGPase"/>
    <property type="match status" value="1"/>
</dbReference>
<dbReference type="EC" id="3.1.3.27" evidence="2"/>
<gene>
    <name evidence="2" type="ORF">ACFPXP_16545</name>
</gene>
<dbReference type="RefSeq" id="WP_379895454.1">
    <property type="nucleotide sequence ID" value="NZ_CBCSCT010000025.1"/>
</dbReference>
<feature type="domain" description="YutG/PgpA" evidence="1">
    <location>
        <begin position="26"/>
        <end position="159"/>
    </location>
</feature>
<accession>A0ABW1ISM5</accession>
<dbReference type="EMBL" id="JBHSQV010000174">
    <property type="protein sequence ID" value="MFC5988016.1"/>
    <property type="molecule type" value="Genomic_DNA"/>
</dbReference>
<dbReference type="InterPro" id="IPR007686">
    <property type="entry name" value="YutG/PgpA"/>
</dbReference>
<dbReference type="InterPro" id="IPR026038">
    <property type="entry name" value="Put_PGPase"/>
</dbReference>
<evidence type="ECO:0000259" key="1">
    <source>
        <dbReference type="Pfam" id="PF04608"/>
    </source>
</evidence>
<keyword evidence="2" id="KW-0378">Hydrolase</keyword>
<dbReference type="InterPro" id="IPR036681">
    <property type="entry name" value="PgpA-like_sf"/>
</dbReference>
<dbReference type="Proteomes" id="UP001596250">
    <property type="component" value="Unassembled WGS sequence"/>
</dbReference>
<dbReference type="Pfam" id="PF04608">
    <property type="entry name" value="PgpA"/>
    <property type="match status" value="1"/>
</dbReference>
<proteinExistence type="predicted"/>
<name>A0ABW1ISM5_9BACL</name>
<dbReference type="Gene3D" id="1.10.3760.10">
    <property type="entry name" value="PgpA-like"/>
    <property type="match status" value="1"/>
</dbReference>
<sequence length="175" mass="19080">MARRVHSREVREAVMNKLEARGVTIQDIAEIVYEMQSPYDPDLTIADCADSVQKVLNKRELQHAILVGIELDVLAEKGMLSEPLQSIVEADEGLFGCDETLALGSVLGYGSIGVTTFGHLDKHKVGIIQRLDTKNGKGVHTFLDDLVASIAASASGRIAHRKRDEEEAELQEDAG</sequence>
<reference evidence="3" key="1">
    <citation type="journal article" date="2019" name="Int. J. Syst. Evol. Microbiol.">
        <title>The Global Catalogue of Microorganisms (GCM) 10K type strain sequencing project: providing services to taxonomists for standard genome sequencing and annotation.</title>
        <authorList>
            <consortium name="The Broad Institute Genomics Platform"/>
            <consortium name="The Broad Institute Genome Sequencing Center for Infectious Disease"/>
            <person name="Wu L."/>
            <person name="Ma J."/>
        </authorList>
    </citation>
    <scope>NUCLEOTIDE SEQUENCE [LARGE SCALE GENOMIC DNA]</scope>
    <source>
        <strain evidence="3">CCM 8749</strain>
    </source>
</reference>
<comment type="caution">
    <text evidence="2">The sequence shown here is derived from an EMBL/GenBank/DDBJ whole genome shotgun (WGS) entry which is preliminary data.</text>
</comment>
<dbReference type="GO" id="GO:0008962">
    <property type="term" value="F:phosphatidylglycerophosphatase activity"/>
    <property type="evidence" value="ECO:0007669"/>
    <property type="project" value="UniProtKB-EC"/>
</dbReference>
<protein>
    <submittedName>
        <fullName evidence="2">Phosphatidylglycerophosphatase A</fullName>
        <ecNumber evidence="2">3.1.3.27</ecNumber>
    </submittedName>
</protein>
<keyword evidence="3" id="KW-1185">Reference proteome</keyword>